<feature type="region of interest" description="Disordered" evidence="1">
    <location>
        <begin position="277"/>
        <end position="296"/>
    </location>
</feature>
<proteinExistence type="predicted"/>
<keyword evidence="4" id="KW-1185">Reference proteome</keyword>
<evidence type="ECO:0008006" key="5">
    <source>
        <dbReference type="Google" id="ProtNLM"/>
    </source>
</evidence>
<keyword evidence="2" id="KW-0732">Signal</keyword>
<dbReference type="Proteomes" id="UP000587760">
    <property type="component" value="Unassembled WGS sequence"/>
</dbReference>
<organism evidence="3 4">
    <name type="scientific">Spirochaeta isovalerica</name>
    <dbReference type="NCBI Taxonomy" id="150"/>
    <lineage>
        <taxon>Bacteria</taxon>
        <taxon>Pseudomonadati</taxon>
        <taxon>Spirochaetota</taxon>
        <taxon>Spirochaetia</taxon>
        <taxon>Spirochaetales</taxon>
        <taxon>Spirochaetaceae</taxon>
        <taxon>Spirochaeta</taxon>
    </lineage>
</organism>
<evidence type="ECO:0000313" key="3">
    <source>
        <dbReference type="EMBL" id="MBB6480403.1"/>
    </source>
</evidence>
<evidence type="ECO:0000256" key="2">
    <source>
        <dbReference type="SAM" id="SignalP"/>
    </source>
</evidence>
<dbReference type="EMBL" id="JACHGJ010000003">
    <property type="protein sequence ID" value="MBB6480403.1"/>
    <property type="molecule type" value="Genomic_DNA"/>
</dbReference>
<protein>
    <recommendedName>
        <fullName evidence="5">DUF4382 domain-containing protein</fullName>
    </recommendedName>
</protein>
<dbReference type="PROSITE" id="PS51257">
    <property type="entry name" value="PROKAR_LIPOPROTEIN"/>
    <property type="match status" value="1"/>
</dbReference>
<comment type="caution">
    <text evidence="3">The sequence shown here is derived from an EMBL/GenBank/DDBJ whole genome shotgun (WGS) entry which is preliminary data.</text>
</comment>
<evidence type="ECO:0000313" key="4">
    <source>
        <dbReference type="Proteomes" id="UP000587760"/>
    </source>
</evidence>
<evidence type="ECO:0000256" key="1">
    <source>
        <dbReference type="SAM" id="MobiDB-lite"/>
    </source>
</evidence>
<dbReference type="AlphaFoldDB" id="A0A841R925"/>
<feature type="signal peptide" evidence="2">
    <location>
        <begin position="1"/>
        <end position="24"/>
    </location>
</feature>
<feature type="chain" id="PRO_5032453799" description="DUF4382 domain-containing protein" evidence="2">
    <location>
        <begin position="25"/>
        <end position="296"/>
    </location>
</feature>
<name>A0A841R925_9SPIO</name>
<sequence length="296" mass="31759">MKIKSINLTTSIILIMALSVLILAASCDNSPSSPSSPTLTTFSIQATKPGEAVSGSSSVSSSISRVAGSPSVSITVTNKDGSDGGTLTLTKAYMAVKEIEIELEGEDDEESEYSGTYLVDLMNSTVTPDFPAIDLPDGEYDEVQMKIDRLTGTETDDSSNALAVDGDPMFGRSLYLEGTYSPLVGADQPFVLAYTSEEEIQLKDSDSVNSFAISGLSELIVAFRMDRWFDFSNPETEKNIDLTAIAGDINLLEDNGSLSVDELDLMKVIEKNIEESADFGVDSDDDGILEEDEDDD</sequence>
<gene>
    <name evidence="3" type="ORF">HNR50_002066</name>
</gene>
<reference evidence="3 4" key="1">
    <citation type="submission" date="2020-08" db="EMBL/GenBank/DDBJ databases">
        <title>Genomic Encyclopedia of Type Strains, Phase IV (KMG-IV): sequencing the most valuable type-strain genomes for metagenomic binning, comparative biology and taxonomic classification.</title>
        <authorList>
            <person name="Goeker M."/>
        </authorList>
    </citation>
    <scope>NUCLEOTIDE SEQUENCE [LARGE SCALE GENOMIC DNA]</scope>
    <source>
        <strain evidence="3 4">DSM 2461</strain>
    </source>
</reference>
<accession>A0A841R925</accession>
<dbReference type="RefSeq" id="WP_184746601.1">
    <property type="nucleotide sequence ID" value="NZ_JACHGJ010000003.1"/>
</dbReference>